<protein>
    <recommendedName>
        <fullName evidence="13">LamG-like jellyroll fold domain-containing protein</fullName>
    </recommendedName>
</protein>
<accession>I8T654</accession>
<dbReference type="OrthoDB" id="175881at2"/>
<dbReference type="Pfam" id="PF10102">
    <property type="entry name" value="DUF2341"/>
    <property type="match status" value="1"/>
</dbReference>
<evidence type="ECO:0000256" key="3">
    <source>
        <dbReference type="ARBA" id="ARBA00022692"/>
    </source>
</evidence>
<comment type="subcellular location">
    <subcellularLocation>
        <location evidence="1">Cell membrane</location>
        <topology evidence="1">Multi-pass membrane protein</topology>
    </subcellularLocation>
    <subcellularLocation>
        <location evidence="6">Membrane</location>
        <topology evidence="6">Multi-pass membrane protein</topology>
    </subcellularLocation>
</comment>
<evidence type="ECO:0000256" key="2">
    <source>
        <dbReference type="ARBA" id="ARBA00022475"/>
    </source>
</evidence>
<keyword evidence="8" id="KW-0732">Signal</keyword>
<evidence type="ECO:0000256" key="4">
    <source>
        <dbReference type="ARBA" id="ARBA00022989"/>
    </source>
</evidence>
<dbReference type="GO" id="GO:0005886">
    <property type="term" value="C:plasma membrane"/>
    <property type="evidence" value="ECO:0007669"/>
    <property type="project" value="UniProtKB-SubCell"/>
</dbReference>
<evidence type="ECO:0000259" key="9">
    <source>
        <dbReference type="Pfam" id="PF01618"/>
    </source>
</evidence>
<dbReference type="PANTHER" id="PTHR30625">
    <property type="entry name" value="PROTEIN TOLQ"/>
    <property type="match status" value="1"/>
</dbReference>
<keyword evidence="6" id="KW-0653">Protein transport</keyword>
<dbReference type="InterPro" id="IPR018765">
    <property type="entry name" value="DUF2341"/>
</dbReference>
<name>I8T654_9GAMM</name>
<dbReference type="SUPFAM" id="SSF49899">
    <property type="entry name" value="Concanavalin A-like lectins/glucanases"/>
    <property type="match status" value="1"/>
</dbReference>
<feature type="signal peptide" evidence="8">
    <location>
        <begin position="1"/>
        <end position="37"/>
    </location>
</feature>
<organism evidence="11 12">
    <name type="scientific">Hydrocarboniphaga effusa AP103</name>
    <dbReference type="NCBI Taxonomy" id="1172194"/>
    <lineage>
        <taxon>Bacteria</taxon>
        <taxon>Pseudomonadati</taxon>
        <taxon>Pseudomonadota</taxon>
        <taxon>Gammaproteobacteria</taxon>
        <taxon>Nevskiales</taxon>
        <taxon>Nevskiaceae</taxon>
        <taxon>Hydrocarboniphaga</taxon>
    </lineage>
</organism>
<dbReference type="InterPro" id="IPR050790">
    <property type="entry name" value="ExbB/TolQ_transport"/>
</dbReference>
<evidence type="ECO:0000313" key="11">
    <source>
        <dbReference type="EMBL" id="EIT69430.1"/>
    </source>
</evidence>
<sequence length="620" mass="66129">MIIRTLHHFTASTRRFGALALSVVLCALALAPSSAQAWWNGDWAYRKAITLDPVAAGVTGEVGTVPVLVRLHEGVFRFADAAPEGADLRFVAGDDKTPLKFHIERYDEVFNLAFVWVQVPVTAGKPTPIWLYYGNPKTTGESDSRATYDADQMLVYHFSERGQPAIDASGNGNSATVPFASVDSGLIGGAARIGQTALALPLELSAALAQRPATTWSMWVKPATAESDGVVYSQREGEASLRIALARGVPYVAITGNAGEAWRIDGVAATTPDRWTHLAVVSGPNNKVTLYVDGKPVGSADARVVQMKTAAVLGGEDAATLAATFSGEIDELQVSRTERSAAWLQLAASNQGTEDKLVGFAGDEAKSTFSTGYVGIIMHSVTLDGWVIIGVLIVMMFISFAVMAAKGSQISAVAKANAAFLELFRLSRGDFLALHHKLDGDSQEIPREQRLLSRKAPLMQMFRTGVEELRDRLHGEARGGMRNGVISSQSIEAIRAAIDSKMIREVQSLNKRMVLLTIAISGGPFIGLLGTVVGVMITFAAVAQAGDVNVNAIAPGIAAALAATVAGLFVAIPALFGYNYLLIRIKEINAEMQVFVDAFITRMAENYNSPDGLHALANDR</sequence>
<dbReference type="AlphaFoldDB" id="I8T654"/>
<evidence type="ECO:0000256" key="6">
    <source>
        <dbReference type="RuleBase" id="RU004057"/>
    </source>
</evidence>
<feature type="transmembrane region" description="Helical" evidence="7">
    <location>
        <begin position="553"/>
        <end position="576"/>
    </location>
</feature>
<dbReference type="InterPro" id="IPR013320">
    <property type="entry name" value="ConA-like_dom_sf"/>
</dbReference>
<dbReference type="PATRIC" id="fig|1172194.4.peg.2919"/>
<evidence type="ECO:0000256" key="8">
    <source>
        <dbReference type="SAM" id="SignalP"/>
    </source>
</evidence>
<keyword evidence="2" id="KW-1003">Cell membrane</keyword>
<keyword evidence="4 7" id="KW-1133">Transmembrane helix</keyword>
<dbReference type="Gene3D" id="2.60.120.200">
    <property type="match status" value="1"/>
</dbReference>
<evidence type="ECO:0000256" key="1">
    <source>
        <dbReference type="ARBA" id="ARBA00004651"/>
    </source>
</evidence>
<dbReference type="InterPro" id="IPR002898">
    <property type="entry name" value="MotA_ExbB_proton_chnl"/>
</dbReference>
<feature type="domain" description="DUF2341" evidence="10">
    <location>
        <begin position="85"/>
        <end position="160"/>
    </location>
</feature>
<evidence type="ECO:0000313" key="12">
    <source>
        <dbReference type="Proteomes" id="UP000003704"/>
    </source>
</evidence>
<dbReference type="Pfam" id="PF13385">
    <property type="entry name" value="Laminin_G_3"/>
    <property type="match status" value="1"/>
</dbReference>
<reference evidence="11 12" key="1">
    <citation type="journal article" date="2012" name="J. Bacteriol.">
        <title>Genome Sequence of n-Alkane-Degrading Hydrocarboniphaga effusa Strain AP103T (ATCC BAA-332T).</title>
        <authorList>
            <person name="Chang H.K."/>
            <person name="Zylstra G.J."/>
            <person name="Chae J.C."/>
        </authorList>
    </citation>
    <scope>NUCLEOTIDE SEQUENCE [LARGE SCALE GENOMIC DNA]</scope>
    <source>
        <strain evidence="11 12">AP103</strain>
    </source>
</reference>
<feature type="chain" id="PRO_5003714417" description="LamG-like jellyroll fold domain-containing protein" evidence="8">
    <location>
        <begin position="38"/>
        <end position="620"/>
    </location>
</feature>
<comment type="caution">
    <text evidence="11">The sequence shown here is derived from an EMBL/GenBank/DDBJ whole genome shotgun (WGS) entry which is preliminary data.</text>
</comment>
<evidence type="ECO:0000256" key="5">
    <source>
        <dbReference type="ARBA" id="ARBA00023136"/>
    </source>
</evidence>
<feature type="domain" description="MotA/TolQ/ExbB proton channel" evidence="9">
    <location>
        <begin position="473"/>
        <end position="593"/>
    </location>
</feature>
<evidence type="ECO:0008006" key="13">
    <source>
        <dbReference type="Google" id="ProtNLM"/>
    </source>
</evidence>
<proteinExistence type="inferred from homology"/>
<feature type="transmembrane region" description="Helical" evidence="7">
    <location>
        <begin position="514"/>
        <end position="541"/>
    </location>
</feature>
<keyword evidence="5 7" id="KW-0472">Membrane</keyword>
<evidence type="ECO:0000256" key="7">
    <source>
        <dbReference type="SAM" id="Phobius"/>
    </source>
</evidence>
<dbReference type="Proteomes" id="UP000003704">
    <property type="component" value="Unassembled WGS sequence"/>
</dbReference>
<gene>
    <name evidence="11" type="ORF">WQQ_30120</name>
</gene>
<comment type="similarity">
    <text evidence="6">Belongs to the exbB/tolQ family.</text>
</comment>
<dbReference type="GO" id="GO:0017038">
    <property type="term" value="P:protein import"/>
    <property type="evidence" value="ECO:0007669"/>
    <property type="project" value="TreeGrafter"/>
</dbReference>
<dbReference type="EMBL" id="AKGD01000002">
    <property type="protein sequence ID" value="EIT69430.1"/>
    <property type="molecule type" value="Genomic_DNA"/>
</dbReference>
<dbReference type="RefSeq" id="WP_007185953.1">
    <property type="nucleotide sequence ID" value="NZ_AKGD01000002.1"/>
</dbReference>
<dbReference type="Pfam" id="PF01618">
    <property type="entry name" value="MotA_ExbB"/>
    <property type="match status" value="1"/>
</dbReference>
<dbReference type="PANTHER" id="PTHR30625:SF3">
    <property type="entry name" value="TOL-PAL SYSTEM PROTEIN TOLQ"/>
    <property type="match status" value="1"/>
</dbReference>
<keyword evidence="3 7" id="KW-0812">Transmembrane</keyword>
<keyword evidence="12" id="KW-1185">Reference proteome</keyword>
<dbReference type="STRING" id="1172194.WQQ_30120"/>
<keyword evidence="6" id="KW-0813">Transport</keyword>
<evidence type="ECO:0000259" key="10">
    <source>
        <dbReference type="Pfam" id="PF10102"/>
    </source>
</evidence>
<feature type="transmembrane region" description="Helical" evidence="7">
    <location>
        <begin position="386"/>
        <end position="405"/>
    </location>
</feature>